<proteinExistence type="inferred from homology"/>
<dbReference type="PANTHER" id="PTHR35357">
    <property type="entry name" value="OS02G0537100 PROTEIN"/>
    <property type="match status" value="1"/>
</dbReference>
<evidence type="ECO:0000256" key="3">
    <source>
        <dbReference type="ARBA" id="ARBA00038471"/>
    </source>
</evidence>
<dbReference type="AlphaFoldDB" id="A0A8I6XQ65"/>
<evidence type="ECO:0000313" key="6">
    <source>
        <dbReference type="EnsemblPlants" id="HORVU.MOREX.r3.4HG0410160.1.CDS1"/>
    </source>
</evidence>
<evidence type="ECO:0000313" key="7">
    <source>
        <dbReference type="Proteomes" id="UP000011116"/>
    </source>
</evidence>
<dbReference type="PANTHER" id="PTHR35357:SF12">
    <property type="entry name" value="PECTINESTERASE INHIBITOR DOMAIN-CONTAINING PROTEIN"/>
    <property type="match status" value="1"/>
</dbReference>
<dbReference type="Proteomes" id="UP000011116">
    <property type="component" value="Chromosome 4H"/>
</dbReference>
<keyword evidence="7" id="KW-1185">Reference proteome</keyword>
<keyword evidence="2" id="KW-1015">Disulfide bond</keyword>
<evidence type="ECO:0000256" key="4">
    <source>
        <dbReference type="SAM" id="SignalP"/>
    </source>
</evidence>
<sequence length="200" mass="21017">MRTCALLLAVTVAAAAFGDAEAATRSRSRSSWRPLLPQPAPTPPAIAATCQAAHDADKRVSVTFCTGRFALLGGTVYTDAQSLAKTAARMGAGRADTAQATIDRTLNQRDVDDPRARRALERCGRLYGSARAAFMGAHKAIAEGRYADVARSLEGVPELGRQCDSGSAAAGSGSLAPLWIFSEANEQFTYLTVAITSLIK</sequence>
<dbReference type="InterPro" id="IPR006501">
    <property type="entry name" value="Pectinesterase_inhib_dom"/>
</dbReference>
<dbReference type="Gramene" id="HORVU.MOREX.r2.4HG0341670.1">
    <property type="protein sequence ID" value="HORVU.MOREX.r2.4HG0341670.1.CDS.1"/>
    <property type="gene ID" value="HORVU.MOREX.r2.4HG0341670"/>
</dbReference>
<feature type="signal peptide" evidence="4">
    <location>
        <begin position="1"/>
        <end position="22"/>
    </location>
</feature>
<organism evidence="6 7">
    <name type="scientific">Hordeum vulgare subsp. vulgare</name>
    <name type="common">Domesticated barley</name>
    <dbReference type="NCBI Taxonomy" id="112509"/>
    <lineage>
        <taxon>Eukaryota</taxon>
        <taxon>Viridiplantae</taxon>
        <taxon>Streptophyta</taxon>
        <taxon>Embryophyta</taxon>
        <taxon>Tracheophyta</taxon>
        <taxon>Spermatophyta</taxon>
        <taxon>Magnoliopsida</taxon>
        <taxon>Liliopsida</taxon>
        <taxon>Poales</taxon>
        <taxon>Poaceae</taxon>
        <taxon>BOP clade</taxon>
        <taxon>Pooideae</taxon>
        <taxon>Triticodae</taxon>
        <taxon>Triticeae</taxon>
        <taxon>Hordeinae</taxon>
        <taxon>Hordeum</taxon>
    </lineage>
</organism>
<reference evidence="6" key="2">
    <citation type="submission" date="2020-10" db="EMBL/GenBank/DDBJ databases">
        <authorList>
            <person name="Scholz U."/>
            <person name="Mascher M."/>
            <person name="Fiebig A."/>
        </authorList>
    </citation>
    <scope>NUCLEOTIDE SEQUENCE [LARGE SCALE GENOMIC DNA]</scope>
    <source>
        <strain evidence="6">cv. Morex</strain>
    </source>
</reference>
<feature type="domain" description="Pectinesterase inhibitor" evidence="5">
    <location>
        <begin position="45"/>
        <end position="169"/>
    </location>
</feature>
<dbReference type="SUPFAM" id="SSF101148">
    <property type="entry name" value="Plant invertase/pectin methylesterase inhibitor"/>
    <property type="match status" value="1"/>
</dbReference>
<evidence type="ECO:0000256" key="2">
    <source>
        <dbReference type="ARBA" id="ARBA00023157"/>
    </source>
</evidence>
<dbReference type="EnsemblPlants" id="HORVU.MOREX.r3.4HG0410160.1">
    <property type="protein sequence ID" value="HORVU.MOREX.r3.4HG0410160.1.CDS1"/>
    <property type="gene ID" value="HORVU.MOREX.r3.4HG0410160"/>
</dbReference>
<protein>
    <recommendedName>
        <fullName evidence="5">Pectinesterase inhibitor domain-containing protein</fullName>
    </recommendedName>
</protein>
<evidence type="ECO:0000256" key="1">
    <source>
        <dbReference type="ARBA" id="ARBA00022729"/>
    </source>
</evidence>
<comment type="similarity">
    <text evidence="3">Belongs to the PMEI family.</text>
</comment>
<keyword evidence="1 4" id="KW-0732">Signal</keyword>
<reference evidence="7" key="1">
    <citation type="journal article" date="2012" name="Nature">
        <title>A physical, genetic and functional sequence assembly of the barley genome.</title>
        <authorList>
            <consortium name="The International Barley Genome Sequencing Consortium"/>
            <person name="Mayer K.F."/>
            <person name="Waugh R."/>
            <person name="Brown J.W."/>
            <person name="Schulman A."/>
            <person name="Langridge P."/>
            <person name="Platzer M."/>
            <person name="Fincher G.B."/>
            <person name="Muehlbauer G.J."/>
            <person name="Sato K."/>
            <person name="Close T.J."/>
            <person name="Wise R.P."/>
            <person name="Stein N."/>
        </authorList>
    </citation>
    <scope>NUCLEOTIDE SEQUENCE [LARGE SCALE GENOMIC DNA]</scope>
    <source>
        <strain evidence="7">cv. Morex</strain>
    </source>
</reference>
<feature type="chain" id="PRO_5035144096" description="Pectinesterase inhibitor domain-containing protein" evidence="4">
    <location>
        <begin position="23"/>
        <end position="200"/>
    </location>
</feature>
<evidence type="ECO:0000259" key="5">
    <source>
        <dbReference type="Pfam" id="PF04043"/>
    </source>
</evidence>
<dbReference type="Pfam" id="PF04043">
    <property type="entry name" value="PMEI"/>
    <property type="match status" value="1"/>
</dbReference>
<dbReference type="InterPro" id="IPR035513">
    <property type="entry name" value="Invertase/methylesterase_inhib"/>
</dbReference>
<dbReference type="Gene3D" id="1.20.140.40">
    <property type="entry name" value="Invertase/pectin methylesterase inhibitor family protein"/>
    <property type="match status" value="1"/>
</dbReference>
<dbReference type="GO" id="GO:0004857">
    <property type="term" value="F:enzyme inhibitor activity"/>
    <property type="evidence" value="ECO:0007669"/>
    <property type="project" value="InterPro"/>
</dbReference>
<reference evidence="6" key="3">
    <citation type="submission" date="2022-01" db="UniProtKB">
        <authorList>
            <consortium name="EnsemblPlants"/>
        </authorList>
    </citation>
    <scope>IDENTIFICATION</scope>
    <source>
        <strain evidence="6">subsp. vulgare</strain>
    </source>
</reference>
<accession>A0A8I6XQ65</accession>
<dbReference type="Gramene" id="HORVU.MOREX.r3.4HG0410160.1">
    <property type="protein sequence ID" value="HORVU.MOREX.r3.4HG0410160.1.CDS1"/>
    <property type="gene ID" value="HORVU.MOREX.r3.4HG0410160"/>
</dbReference>
<dbReference type="SMR" id="A0A8I6XQ65"/>
<name>A0A8I6XQ65_HORVV</name>